<feature type="transmembrane region" description="Helical" evidence="2">
    <location>
        <begin position="683"/>
        <end position="703"/>
    </location>
</feature>
<dbReference type="GO" id="GO:0016787">
    <property type="term" value="F:hydrolase activity"/>
    <property type="evidence" value="ECO:0007669"/>
    <property type="project" value="InterPro"/>
</dbReference>
<dbReference type="GO" id="GO:0005829">
    <property type="term" value="C:cytosol"/>
    <property type="evidence" value="ECO:0007669"/>
    <property type="project" value="TreeGrafter"/>
</dbReference>
<keyword evidence="4" id="KW-0378">Hydrolase</keyword>
<dbReference type="PANTHER" id="PTHR47396:SF1">
    <property type="entry name" value="ATP-DEPENDENT HELICASE IRC3-RELATED"/>
    <property type="match status" value="1"/>
</dbReference>
<keyword evidence="2" id="KW-0472">Membrane</keyword>
<protein>
    <submittedName>
        <fullName evidence="4">DEAD/DEAH box helicase family protein</fullName>
    </submittedName>
</protein>
<dbReference type="InterPro" id="IPR050742">
    <property type="entry name" value="Helicase_Restrict-Modif_Enz"/>
</dbReference>
<dbReference type="CDD" id="cd18785">
    <property type="entry name" value="SF2_C"/>
    <property type="match status" value="1"/>
</dbReference>
<dbReference type="InterPro" id="IPR027417">
    <property type="entry name" value="P-loop_NTPase"/>
</dbReference>
<keyword evidence="4" id="KW-0347">Helicase</keyword>
<dbReference type="GO" id="GO:0004386">
    <property type="term" value="F:helicase activity"/>
    <property type="evidence" value="ECO:0007669"/>
    <property type="project" value="UniProtKB-KW"/>
</dbReference>
<keyword evidence="2" id="KW-0812">Transmembrane</keyword>
<dbReference type="Pfam" id="PF04851">
    <property type="entry name" value="ResIII"/>
    <property type="match status" value="1"/>
</dbReference>
<dbReference type="Gene3D" id="3.40.50.300">
    <property type="entry name" value="P-loop containing nucleotide triphosphate hydrolases"/>
    <property type="match status" value="2"/>
</dbReference>
<evidence type="ECO:0000313" key="5">
    <source>
        <dbReference type="Proteomes" id="UP000468581"/>
    </source>
</evidence>
<feature type="compositionally biased region" description="Acidic residues" evidence="1">
    <location>
        <begin position="119"/>
        <end position="130"/>
    </location>
</feature>
<dbReference type="GO" id="GO:0003677">
    <property type="term" value="F:DNA binding"/>
    <property type="evidence" value="ECO:0007669"/>
    <property type="project" value="InterPro"/>
</dbReference>
<comment type="caution">
    <text evidence="4">The sequence shown here is derived from an EMBL/GenBank/DDBJ whole genome shotgun (WGS) entry which is preliminary data.</text>
</comment>
<evidence type="ECO:0000256" key="1">
    <source>
        <dbReference type="SAM" id="MobiDB-lite"/>
    </source>
</evidence>
<dbReference type="SMART" id="SM00487">
    <property type="entry name" value="DEXDc"/>
    <property type="match status" value="1"/>
</dbReference>
<feature type="transmembrane region" description="Helical" evidence="2">
    <location>
        <begin position="723"/>
        <end position="743"/>
    </location>
</feature>
<keyword evidence="4" id="KW-0547">Nucleotide-binding</keyword>
<evidence type="ECO:0000313" key="4">
    <source>
        <dbReference type="EMBL" id="NER15037.1"/>
    </source>
</evidence>
<keyword evidence="5" id="KW-1185">Reference proteome</keyword>
<accession>A0A6P0UPZ9</accession>
<name>A0A6P0UPZ9_9FLAO</name>
<dbReference type="InterPro" id="IPR006935">
    <property type="entry name" value="Helicase/UvrB_N"/>
</dbReference>
<dbReference type="EMBL" id="JAABOO010000004">
    <property type="protein sequence ID" value="NER15037.1"/>
    <property type="molecule type" value="Genomic_DNA"/>
</dbReference>
<dbReference type="Proteomes" id="UP000468581">
    <property type="component" value="Unassembled WGS sequence"/>
</dbReference>
<gene>
    <name evidence="4" type="ORF">GWK08_16395</name>
</gene>
<dbReference type="AlphaFoldDB" id="A0A6P0UPZ9"/>
<dbReference type="InterPro" id="IPR014001">
    <property type="entry name" value="Helicase_ATP-bd"/>
</dbReference>
<evidence type="ECO:0000259" key="3">
    <source>
        <dbReference type="PROSITE" id="PS51192"/>
    </source>
</evidence>
<dbReference type="PROSITE" id="PS51192">
    <property type="entry name" value="HELICASE_ATP_BIND_1"/>
    <property type="match status" value="1"/>
</dbReference>
<dbReference type="RefSeq" id="WP_163608339.1">
    <property type="nucleotide sequence ID" value="NZ_JAABOO010000004.1"/>
</dbReference>
<organism evidence="4 5">
    <name type="scientific">Leptobacterium flavescens</name>
    <dbReference type="NCBI Taxonomy" id="472055"/>
    <lineage>
        <taxon>Bacteria</taxon>
        <taxon>Pseudomonadati</taxon>
        <taxon>Bacteroidota</taxon>
        <taxon>Flavobacteriia</taxon>
        <taxon>Flavobacteriales</taxon>
        <taxon>Flavobacteriaceae</taxon>
        <taxon>Leptobacterium</taxon>
    </lineage>
</organism>
<keyword evidence="2" id="KW-1133">Transmembrane helix</keyword>
<dbReference type="GO" id="GO:0005524">
    <property type="term" value="F:ATP binding"/>
    <property type="evidence" value="ECO:0007669"/>
    <property type="project" value="InterPro"/>
</dbReference>
<dbReference type="SUPFAM" id="SSF52540">
    <property type="entry name" value="P-loop containing nucleoside triphosphate hydrolases"/>
    <property type="match status" value="2"/>
</dbReference>
<reference evidence="4 5" key="1">
    <citation type="submission" date="2020-01" db="EMBL/GenBank/DDBJ databases">
        <title>Leptobacterium flavescens.</title>
        <authorList>
            <person name="Wang G."/>
        </authorList>
    </citation>
    <scope>NUCLEOTIDE SEQUENCE [LARGE SCALE GENOMIC DNA]</scope>
    <source>
        <strain evidence="4 5">KCTC 22160</strain>
    </source>
</reference>
<feature type="domain" description="Helicase ATP-binding" evidence="3">
    <location>
        <begin position="25"/>
        <end position="209"/>
    </location>
</feature>
<keyword evidence="4" id="KW-0067">ATP-binding</keyword>
<dbReference type="PANTHER" id="PTHR47396">
    <property type="entry name" value="TYPE I RESTRICTION ENZYME ECOKI R PROTEIN"/>
    <property type="match status" value="1"/>
</dbReference>
<feature type="region of interest" description="Disordered" evidence="1">
    <location>
        <begin position="112"/>
        <end position="137"/>
    </location>
</feature>
<evidence type="ECO:0000256" key="2">
    <source>
        <dbReference type="SAM" id="Phobius"/>
    </source>
</evidence>
<sequence>MKQFPSDIKFKYNWRKYQKRVLDELEEHLSDDHLHIVAPPGSGKTVLGLEVTLRLNKPALILAPTIAIRNQWVKRFCELFIQVDQKPDWISKDIHNPKFLTVATYQGLHAACTGKDPDQEQEENEEENGNEENGNGSSLFKTREVIERFKSQNLGVIVVDEAHHLKNAWWNSLNAIKNELKPTVVGLTATPPYDVSYSEWERYLDLNGPVDTEISVPELVIEDDLCPHQDYVFFSQPTVVEVQKIDIHRQRAQKLFNEIKTDQLLIEALEQYEVYKIPDQHLEWIYSNLESYSAILIFLHAAGTKLREEHLEIIGSAKFSVPKLNYEWMETLLTFYLFNSPKSFSKYEDHQQALINKLKRNGVLERRTVNFTDNRKINSFLSSSISKLESIKTIVDFEYNQLKQNLRMVILTDYIRREYLVQHPESEIELDKIGVVPIFEQLRRNNSLHIKLGVLSGSLVIIPETALASFREIASKYGISKISANPLSYDQKYLIINSSDQFKHHIVHIITQLFEKGYIEVLTGTKSLLGEGWDAPSINSLILASFVGSYVQSNQMRGRAIRTDRLNMDKAANIWHLACVDPTVFDGGNDIQLLKRRFRAFVGVSFEKEARIENGIGRLKLPDKITGIQEIEEINNKMFINAERRDLLKEKWKEALKTGSLLIEEIKVPFPEEQSYNKVKSMYYNKTIANMVAILSSLLLAYGETLFEEFIHLTRHIKNPDQLFNWLFIIGVFSTLLFGRLFYTTLRMYIKYRDISKDISQIGKSLLKSLTAIRAIRTNRSKLTVVSHIDDWGAIYCHLEGGTTYEKAVFIKSLQEIIAPPNNPRYLIIRKSFFLKVFSQRDYHSVPEIIGKKKRSSEYFRDQWSQIVGPCELIYTRTIEGRKLLLKSRINSLASQFQDKAERVNRWR</sequence>
<proteinExistence type="predicted"/>